<evidence type="ECO:0008006" key="5">
    <source>
        <dbReference type="Google" id="ProtNLM"/>
    </source>
</evidence>
<dbReference type="Proteomes" id="UP001195483">
    <property type="component" value="Unassembled WGS sequence"/>
</dbReference>
<evidence type="ECO:0000256" key="1">
    <source>
        <dbReference type="SAM" id="Phobius"/>
    </source>
</evidence>
<evidence type="ECO:0000256" key="2">
    <source>
        <dbReference type="SAM" id="SignalP"/>
    </source>
</evidence>
<name>A0AAE0TB03_9BIVA</name>
<feature type="signal peptide" evidence="2">
    <location>
        <begin position="1"/>
        <end position="23"/>
    </location>
</feature>
<protein>
    <recommendedName>
        <fullName evidence="5">C-type lectin domain-containing protein</fullName>
    </recommendedName>
</protein>
<sequence length="264" mass="29853">MHVQLRLLTPMLVLYTCLLTSTCSKEGGTQNEICVFANAHVYNTTYFIMEKHAARWDDVEHTCIQYGMQMATAGNEVISKVEAAVRQRGQNTTFRTWIGYSKGGHRVPVVQWVGVGLATAFVLVLVLLILLVVMKRRTRRVENGLQLSGQFDRIDTFQEEQSSQVSGTEHRGAGNSIIYVEAYNRAYDTFRPNNDSRYIYQEPELGMESEDASEVMNFSSMVDLDIANDVTESPKRNSLNVDVQNEILSRSQDHVYAKGVKIKL</sequence>
<dbReference type="AlphaFoldDB" id="A0AAE0TB03"/>
<reference evidence="3" key="1">
    <citation type="journal article" date="2021" name="Genome Biol. Evol.">
        <title>A High-Quality Reference Genome for a Parasitic Bivalve with Doubly Uniparental Inheritance (Bivalvia: Unionida).</title>
        <authorList>
            <person name="Smith C.H."/>
        </authorList>
    </citation>
    <scope>NUCLEOTIDE SEQUENCE</scope>
    <source>
        <strain evidence="3">CHS0354</strain>
    </source>
</reference>
<keyword evidence="2" id="KW-0732">Signal</keyword>
<keyword evidence="1" id="KW-0472">Membrane</keyword>
<keyword evidence="1" id="KW-0812">Transmembrane</keyword>
<feature type="transmembrane region" description="Helical" evidence="1">
    <location>
        <begin position="112"/>
        <end position="133"/>
    </location>
</feature>
<gene>
    <name evidence="3" type="ORF">CHS0354_041510</name>
</gene>
<evidence type="ECO:0000313" key="4">
    <source>
        <dbReference type="Proteomes" id="UP001195483"/>
    </source>
</evidence>
<dbReference type="EMBL" id="JAEAOA010002346">
    <property type="protein sequence ID" value="KAK3606550.1"/>
    <property type="molecule type" value="Genomic_DNA"/>
</dbReference>
<proteinExistence type="predicted"/>
<feature type="chain" id="PRO_5042255769" description="C-type lectin domain-containing protein" evidence="2">
    <location>
        <begin position="24"/>
        <end position="264"/>
    </location>
</feature>
<accession>A0AAE0TB03</accession>
<comment type="caution">
    <text evidence="3">The sequence shown here is derived from an EMBL/GenBank/DDBJ whole genome shotgun (WGS) entry which is preliminary data.</text>
</comment>
<reference evidence="3" key="3">
    <citation type="submission" date="2023-05" db="EMBL/GenBank/DDBJ databases">
        <authorList>
            <person name="Smith C.H."/>
        </authorList>
    </citation>
    <scope>NUCLEOTIDE SEQUENCE</scope>
    <source>
        <strain evidence="3">CHS0354</strain>
        <tissue evidence="3">Mantle</tissue>
    </source>
</reference>
<evidence type="ECO:0000313" key="3">
    <source>
        <dbReference type="EMBL" id="KAK3606550.1"/>
    </source>
</evidence>
<keyword evidence="4" id="KW-1185">Reference proteome</keyword>
<reference evidence="3" key="2">
    <citation type="journal article" date="2021" name="Genome Biol. Evol.">
        <title>Developing a high-quality reference genome for a parasitic bivalve with doubly uniparental inheritance (Bivalvia: Unionida).</title>
        <authorList>
            <person name="Smith C.H."/>
        </authorList>
    </citation>
    <scope>NUCLEOTIDE SEQUENCE</scope>
    <source>
        <strain evidence="3">CHS0354</strain>
        <tissue evidence="3">Mantle</tissue>
    </source>
</reference>
<keyword evidence="1" id="KW-1133">Transmembrane helix</keyword>
<organism evidence="3 4">
    <name type="scientific">Potamilus streckersoni</name>
    <dbReference type="NCBI Taxonomy" id="2493646"/>
    <lineage>
        <taxon>Eukaryota</taxon>
        <taxon>Metazoa</taxon>
        <taxon>Spiralia</taxon>
        <taxon>Lophotrochozoa</taxon>
        <taxon>Mollusca</taxon>
        <taxon>Bivalvia</taxon>
        <taxon>Autobranchia</taxon>
        <taxon>Heteroconchia</taxon>
        <taxon>Palaeoheterodonta</taxon>
        <taxon>Unionida</taxon>
        <taxon>Unionoidea</taxon>
        <taxon>Unionidae</taxon>
        <taxon>Ambleminae</taxon>
        <taxon>Lampsilini</taxon>
        <taxon>Potamilus</taxon>
    </lineage>
</organism>